<feature type="compositionally biased region" description="Polar residues" evidence="1">
    <location>
        <begin position="207"/>
        <end position="219"/>
    </location>
</feature>
<feature type="region of interest" description="Disordered" evidence="1">
    <location>
        <begin position="102"/>
        <end position="256"/>
    </location>
</feature>
<feature type="compositionally biased region" description="Polar residues" evidence="1">
    <location>
        <begin position="163"/>
        <end position="176"/>
    </location>
</feature>
<evidence type="ECO:0000256" key="1">
    <source>
        <dbReference type="SAM" id="MobiDB-lite"/>
    </source>
</evidence>
<feature type="compositionally biased region" description="Low complexity" evidence="1">
    <location>
        <begin position="220"/>
        <end position="233"/>
    </location>
</feature>
<dbReference type="OrthoDB" id="3253416at2759"/>
<dbReference type="AlphaFoldDB" id="A0A0D0BAA8"/>
<proteinExistence type="predicted"/>
<organism evidence="2 3">
    <name type="scientific">Collybiopsis luxurians FD-317 M1</name>
    <dbReference type="NCBI Taxonomy" id="944289"/>
    <lineage>
        <taxon>Eukaryota</taxon>
        <taxon>Fungi</taxon>
        <taxon>Dikarya</taxon>
        <taxon>Basidiomycota</taxon>
        <taxon>Agaricomycotina</taxon>
        <taxon>Agaricomycetes</taxon>
        <taxon>Agaricomycetidae</taxon>
        <taxon>Agaricales</taxon>
        <taxon>Marasmiineae</taxon>
        <taxon>Omphalotaceae</taxon>
        <taxon>Collybiopsis</taxon>
        <taxon>Collybiopsis luxurians</taxon>
    </lineage>
</organism>
<dbReference type="Proteomes" id="UP000053593">
    <property type="component" value="Unassembled WGS sequence"/>
</dbReference>
<dbReference type="HOGENOM" id="CLU_636235_0_0_1"/>
<keyword evidence="3" id="KW-1185">Reference proteome</keyword>
<feature type="compositionally biased region" description="Low complexity" evidence="1">
    <location>
        <begin position="182"/>
        <end position="193"/>
    </location>
</feature>
<sequence>MANIRFHEPMVVNVQTPGVHLPPPSPQTAAAIAAYPPPTHPPLNYEPADSSVAGFLASSGSGKDPVDAGTAGALAGTSHCDALSNMTNGQVPAICSGDAPSSLAMANHQSPDQSPAGSDPSTTNNDGVYCSSNSSEHQPSNNNPGPPASNDKDGERPLPPNNNAPIYNPGSQTSNSKDSEHPPSSSDNTSSRTSHNDGECCCPNGAADSQASSEANNTRQSPANNNSPNNTAQALSSADKAPAKKKQSKMGPAEKALAWKAASAQAEKLSRDIDEFLEEQQKLFEKVAEVNDITVERIKKLVNQSFSSASKKKASNHNILVFFKARELNKELHALVKDDEDLQEIAQDPEAMVDLCEKYEALQAEKKITAIQVSKTGPAKMVAVKVNELQIMSNFVFDAADASTFGIVIRGSFESSVRSSFWGWGPADAFL</sequence>
<evidence type="ECO:0000313" key="2">
    <source>
        <dbReference type="EMBL" id="KIK60630.1"/>
    </source>
</evidence>
<gene>
    <name evidence="2" type="ORF">GYMLUDRAFT_59380</name>
</gene>
<protein>
    <submittedName>
        <fullName evidence="2">Uncharacterized protein</fullName>
    </submittedName>
</protein>
<dbReference type="EMBL" id="KN834774">
    <property type="protein sequence ID" value="KIK60630.1"/>
    <property type="molecule type" value="Genomic_DNA"/>
</dbReference>
<evidence type="ECO:0000313" key="3">
    <source>
        <dbReference type="Proteomes" id="UP000053593"/>
    </source>
</evidence>
<name>A0A0D0BAA8_9AGAR</name>
<feature type="compositionally biased region" description="Polar residues" evidence="1">
    <location>
        <begin position="107"/>
        <end position="138"/>
    </location>
</feature>
<accession>A0A0D0BAA8</accession>
<reference evidence="2 3" key="1">
    <citation type="submission" date="2014-04" db="EMBL/GenBank/DDBJ databases">
        <title>Evolutionary Origins and Diversification of the Mycorrhizal Mutualists.</title>
        <authorList>
            <consortium name="DOE Joint Genome Institute"/>
            <consortium name="Mycorrhizal Genomics Consortium"/>
            <person name="Kohler A."/>
            <person name="Kuo A."/>
            <person name="Nagy L.G."/>
            <person name="Floudas D."/>
            <person name="Copeland A."/>
            <person name="Barry K.W."/>
            <person name="Cichocki N."/>
            <person name="Veneault-Fourrey C."/>
            <person name="LaButti K."/>
            <person name="Lindquist E.A."/>
            <person name="Lipzen A."/>
            <person name="Lundell T."/>
            <person name="Morin E."/>
            <person name="Murat C."/>
            <person name="Riley R."/>
            <person name="Ohm R."/>
            <person name="Sun H."/>
            <person name="Tunlid A."/>
            <person name="Henrissat B."/>
            <person name="Grigoriev I.V."/>
            <person name="Hibbett D.S."/>
            <person name="Martin F."/>
        </authorList>
    </citation>
    <scope>NUCLEOTIDE SEQUENCE [LARGE SCALE GENOMIC DNA]</scope>
    <source>
        <strain evidence="2 3">FD-317 M1</strain>
    </source>
</reference>